<accession>A0AA49X419</accession>
<sequence length="29" mass="3468">MTLTLSKARHINGIVRKRRDKNKFLNKTK</sequence>
<dbReference type="EMBL" id="OQ890316">
    <property type="protein sequence ID" value="WLJ25800.1"/>
    <property type="molecule type" value="Genomic_DNA"/>
</dbReference>
<reference evidence="1" key="1">
    <citation type="submission" date="2023-04" db="EMBL/GenBank/DDBJ databases">
        <title>The human skin virome in hidradenitis suppurativa patients.</title>
        <authorList>
            <person name="Jansen D."/>
        </authorList>
    </citation>
    <scope>NUCLEOTIDE SEQUENCE</scope>
    <source>
        <strain evidence="1">VC3_JansenPhageF</strain>
    </source>
</reference>
<organism evidence="1">
    <name type="scientific">Staphylococcus phage HS09</name>
    <dbReference type="NCBI Taxonomy" id="3056401"/>
    <lineage>
        <taxon>Viruses</taxon>
    </lineage>
</organism>
<evidence type="ECO:0000313" key="1">
    <source>
        <dbReference type="EMBL" id="WLJ25800.1"/>
    </source>
</evidence>
<name>A0AA49X419_9VIRU</name>
<protein>
    <submittedName>
        <fullName evidence="1">Uncharacterized protein</fullName>
    </submittedName>
</protein>
<proteinExistence type="predicted"/>